<gene>
    <name evidence="1" type="ordered locus">TVNIR_1865</name>
</gene>
<reference evidence="1" key="1">
    <citation type="submission" date="2015-12" db="EMBL/GenBank/DDBJ databases">
        <authorList>
            <person name="Tikhonova T.V."/>
            <person name="Pavlov A.R."/>
            <person name="Beletsky A.V."/>
            <person name="Mardanov A.V."/>
            <person name="Sorokin D.Y."/>
            <person name="Ravin N.V."/>
            <person name="Popov V.O."/>
        </authorList>
    </citation>
    <scope>NUCLEOTIDE SEQUENCE</scope>
    <source>
        <strain evidence="1">DSM 14787</strain>
    </source>
</reference>
<dbReference type="STRING" id="1255043.TVNIR_1865"/>
<dbReference type="HOGENOM" id="CLU_159089_1_0_6"/>
<organism evidence="1 2">
    <name type="scientific">Thioalkalivibrio nitratireducens (strain DSM 14787 / UNIQEM 213 / ALEN2)</name>
    <dbReference type="NCBI Taxonomy" id="1255043"/>
    <lineage>
        <taxon>Bacteria</taxon>
        <taxon>Pseudomonadati</taxon>
        <taxon>Pseudomonadota</taxon>
        <taxon>Gammaproteobacteria</taxon>
        <taxon>Chromatiales</taxon>
        <taxon>Ectothiorhodospiraceae</taxon>
        <taxon>Thioalkalivibrio</taxon>
    </lineage>
</organism>
<evidence type="ECO:0000313" key="2">
    <source>
        <dbReference type="Proteomes" id="UP000010809"/>
    </source>
</evidence>
<dbReference type="InterPro" id="IPR011322">
    <property type="entry name" value="N-reg_PII-like_a/b"/>
</dbReference>
<proteinExistence type="predicted"/>
<protein>
    <recommendedName>
        <fullName evidence="3">Nitrogen regulatory protein P-II</fullName>
    </recommendedName>
</protein>
<dbReference type="Gene3D" id="3.30.70.120">
    <property type="match status" value="1"/>
</dbReference>
<dbReference type="EMBL" id="CP003989">
    <property type="protein sequence ID" value="AGA33526.1"/>
    <property type="molecule type" value="Genomic_DNA"/>
</dbReference>
<dbReference type="Proteomes" id="UP000010809">
    <property type="component" value="Chromosome"/>
</dbReference>
<evidence type="ECO:0000313" key="1">
    <source>
        <dbReference type="EMBL" id="AGA33526.1"/>
    </source>
</evidence>
<dbReference type="SUPFAM" id="SSF54913">
    <property type="entry name" value="GlnB-like"/>
    <property type="match status" value="1"/>
</dbReference>
<dbReference type="RefSeq" id="WP_015258653.1">
    <property type="nucleotide sequence ID" value="NC_019902.2"/>
</dbReference>
<keyword evidence="2" id="KW-1185">Reference proteome</keyword>
<sequence length="122" mass="13208">MKAKLLVAVVADELEEAAREIAREEGARGMTLLSARGMNFPEHITFFGLTYLGIETVLAALLDEATAVRIAERMNVELKLLEPFQGLAFCLPVDGTGGIDIDALHRHIAEHAPAGRLEGGER</sequence>
<dbReference type="KEGG" id="tni:TVNIR_1865"/>
<dbReference type="AlphaFoldDB" id="L0DYU2"/>
<dbReference type="eggNOG" id="ENOG5033K3A">
    <property type="taxonomic scope" value="Bacteria"/>
</dbReference>
<dbReference type="PATRIC" id="fig|1255043.3.peg.1888"/>
<dbReference type="InterPro" id="IPR015867">
    <property type="entry name" value="N-reg_PII/ATP_PRibTrfase_C"/>
</dbReference>
<accession>L0DYU2</accession>
<evidence type="ECO:0008006" key="3">
    <source>
        <dbReference type="Google" id="ProtNLM"/>
    </source>
</evidence>
<name>L0DYU2_THIND</name>